<protein>
    <submittedName>
        <fullName evidence="3">Uncharacterized protein</fullName>
    </submittedName>
</protein>
<evidence type="ECO:0000256" key="1">
    <source>
        <dbReference type="SAM" id="Coils"/>
    </source>
</evidence>
<reference evidence="3" key="1">
    <citation type="journal article" date="2022" name="Biotechnol. Bioprocess Eng.">
        <title>Pan-genome Analysis Reveals Comparative Genomic Features of Central Metabolic Pathways in Methylorubrum extorquens.</title>
        <authorList>
            <person name="Lee G.M."/>
            <person name="Scott-Nevros Z.K."/>
            <person name="Lee S.-M."/>
            <person name="Kim D."/>
        </authorList>
    </citation>
    <scope>NUCLEOTIDE SEQUENCE</scope>
    <source>
        <strain evidence="3">ATCC 55366</strain>
    </source>
</reference>
<dbReference type="AlphaFoldDB" id="A0AAX3WBF6"/>
<feature type="compositionally biased region" description="Low complexity" evidence="2">
    <location>
        <begin position="134"/>
        <end position="144"/>
    </location>
</feature>
<proteinExistence type="predicted"/>
<accession>A0AAX3WBF6</accession>
<evidence type="ECO:0000313" key="4">
    <source>
        <dbReference type="Proteomes" id="UP001223720"/>
    </source>
</evidence>
<gene>
    <name evidence="3" type="ORF">KEC54_19955</name>
</gene>
<dbReference type="Proteomes" id="UP001223720">
    <property type="component" value="Chromosome"/>
</dbReference>
<feature type="compositionally biased region" description="Acidic residues" evidence="2">
    <location>
        <begin position="124"/>
        <end position="133"/>
    </location>
</feature>
<dbReference type="EMBL" id="CP073633">
    <property type="protein sequence ID" value="WHQ68623.1"/>
    <property type="molecule type" value="Genomic_DNA"/>
</dbReference>
<name>A0AAX3WBF6_METEX</name>
<evidence type="ECO:0000313" key="3">
    <source>
        <dbReference type="EMBL" id="WHQ68623.1"/>
    </source>
</evidence>
<feature type="coiled-coil region" evidence="1">
    <location>
        <begin position="381"/>
        <end position="408"/>
    </location>
</feature>
<feature type="region of interest" description="Disordered" evidence="2">
    <location>
        <begin position="124"/>
        <end position="151"/>
    </location>
</feature>
<organism evidence="3 4">
    <name type="scientific">Methylorubrum extorquens</name>
    <name type="common">Methylobacterium dichloromethanicum</name>
    <name type="synonym">Methylobacterium extorquens</name>
    <dbReference type="NCBI Taxonomy" id="408"/>
    <lineage>
        <taxon>Bacteria</taxon>
        <taxon>Pseudomonadati</taxon>
        <taxon>Pseudomonadota</taxon>
        <taxon>Alphaproteobacteria</taxon>
        <taxon>Hyphomicrobiales</taxon>
        <taxon>Methylobacteriaceae</taxon>
        <taxon>Methylorubrum</taxon>
    </lineage>
</organism>
<evidence type="ECO:0000256" key="2">
    <source>
        <dbReference type="SAM" id="MobiDB-lite"/>
    </source>
</evidence>
<keyword evidence="1" id="KW-0175">Coiled coil</keyword>
<dbReference type="RefSeq" id="WP_283535225.1">
    <property type="nucleotide sequence ID" value="NZ_CP073633.1"/>
</dbReference>
<sequence>MPVQPPRGHFPACIAPLYVLARALHDAFPSKEKAKFDLKPFSSKIILKPTATALHNGELRNFNLTVSGFTPSRIGVEVHLDLTLAPRIVPRSLPPSPRMRKEASHEPMIEAQPPAVVEAEDDENEWLEEDPEEAAASAAATAARAEADERRPKRATVLLAPPFDTCLKSEHLSAAARWRGLLGLPQTARGGRTLSTPVAFKLPSVQVMLVEEMRDVLAEGGGRAILLEAAGDVTPVPARYWRSEAAEAVLAAGVRTVVPLESGREATGTIWFDEVALDAAWRQMRSTAAALVKPGEPAEKRPTHTAVPQPTPWMIFMQQIALEFGYSGGRPVGPNRLSREELTERIRTRWPKVLGDWSETYAQALAAFVLHPSNRKAGNPNATTKSERERTQARLAAEKEKIAGMKIRQ</sequence>